<dbReference type="AlphaFoldDB" id="A0A4C1SV96"/>
<comment type="caution">
    <text evidence="1">The sequence shown here is derived from an EMBL/GenBank/DDBJ whole genome shotgun (WGS) entry which is preliminary data.</text>
</comment>
<evidence type="ECO:0000313" key="1">
    <source>
        <dbReference type="EMBL" id="GBP05866.1"/>
    </source>
</evidence>
<reference evidence="1 2" key="1">
    <citation type="journal article" date="2019" name="Commun. Biol.">
        <title>The bagworm genome reveals a unique fibroin gene that provides high tensile strength.</title>
        <authorList>
            <person name="Kono N."/>
            <person name="Nakamura H."/>
            <person name="Ohtoshi R."/>
            <person name="Tomita M."/>
            <person name="Numata K."/>
            <person name="Arakawa K."/>
        </authorList>
    </citation>
    <scope>NUCLEOTIDE SEQUENCE [LARGE SCALE GENOMIC DNA]</scope>
</reference>
<dbReference type="Proteomes" id="UP000299102">
    <property type="component" value="Unassembled WGS sequence"/>
</dbReference>
<sequence>MLQAPRRGERVKMSVQDVITASTTTSWPPARATSLAVPVCAFVGLSGWRPLPPPAFAEVGFGLDFGRDATRLLINFLSLLLEL</sequence>
<dbReference type="EMBL" id="BGZK01000019">
    <property type="protein sequence ID" value="GBP05866.1"/>
    <property type="molecule type" value="Genomic_DNA"/>
</dbReference>
<evidence type="ECO:0000313" key="2">
    <source>
        <dbReference type="Proteomes" id="UP000299102"/>
    </source>
</evidence>
<keyword evidence="2" id="KW-1185">Reference proteome</keyword>
<organism evidence="1 2">
    <name type="scientific">Eumeta variegata</name>
    <name type="common">Bagworm moth</name>
    <name type="synonym">Eumeta japonica</name>
    <dbReference type="NCBI Taxonomy" id="151549"/>
    <lineage>
        <taxon>Eukaryota</taxon>
        <taxon>Metazoa</taxon>
        <taxon>Ecdysozoa</taxon>
        <taxon>Arthropoda</taxon>
        <taxon>Hexapoda</taxon>
        <taxon>Insecta</taxon>
        <taxon>Pterygota</taxon>
        <taxon>Neoptera</taxon>
        <taxon>Endopterygota</taxon>
        <taxon>Lepidoptera</taxon>
        <taxon>Glossata</taxon>
        <taxon>Ditrysia</taxon>
        <taxon>Tineoidea</taxon>
        <taxon>Psychidae</taxon>
        <taxon>Oiketicinae</taxon>
        <taxon>Eumeta</taxon>
    </lineage>
</organism>
<name>A0A4C1SV96_EUMVA</name>
<protein>
    <submittedName>
        <fullName evidence="1">Uncharacterized protein</fullName>
    </submittedName>
</protein>
<gene>
    <name evidence="1" type="ORF">EVAR_5154_1</name>
</gene>
<proteinExistence type="predicted"/>
<accession>A0A4C1SV96</accession>